<name>A0A1Z5JDF1_FISSO</name>
<dbReference type="Proteomes" id="UP000198406">
    <property type="component" value="Unassembled WGS sequence"/>
</dbReference>
<comment type="cofactor">
    <cofactor evidence="5">
        <name>Mg(2+)</name>
        <dbReference type="ChEBI" id="CHEBI:18420"/>
    </cofactor>
    <cofactor evidence="5">
        <name>Mn(2+)</name>
        <dbReference type="ChEBI" id="CHEBI:29035"/>
    </cofactor>
</comment>
<comment type="catalytic activity">
    <reaction evidence="5">
        <text>Hydrolytically removes 5'-nucleotides successively from the 3'-hydroxy termini of 3'-hydroxy-terminated oligonucleotides.</text>
        <dbReference type="EC" id="3.1.4.1"/>
    </reaction>
</comment>
<reference evidence="8 9" key="1">
    <citation type="journal article" date="2015" name="Plant Cell">
        <title>Oil accumulation by the oleaginous diatom Fistulifera solaris as revealed by the genome and transcriptome.</title>
        <authorList>
            <person name="Tanaka T."/>
            <person name="Maeda Y."/>
            <person name="Veluchamy A."/>
            <person name="Tanaka M."/>
            <person name="Abida H."/>
            <person name="Marechal E."/>
            <person name="Bowler C."/>
            <person name="Muto M."/>
            <person name="Sunaga Y."/>
            <person name="Tanaka M."/>
            <person name="Yoshino T."/>
            <person name="Taniguchi T."/>
            <person name="Fukuda Y."/>
            <person name="Nemoto M."/>
            <person name="Matsumoto M."/>
            <person name="Wong P.S."/>
            <person name="Aburatani S."/>
            <person name="Fujibuchi W."/>
        </authorList>
    </citation>
    <scope>NUCLEOTIDE SEQUENCE [LARGE SCALE GENOMIC DNA]</scope>
    <source>
        <strain evidence="8 9">JPCC DA0580</strain>
    </source>
</reference>
<keyword evidence="5" id="KW-0464">Manganese</keyword>
<evidence type="ECO:0000313" key="9">
    <source>
        <dbReference type="Proteomes" id="UP000198406"/>
    </source>
</evidence>
<dbReference type="InParanoid" id="A0A1Z5JDF1"/>
<evidence type="ECO:0000256" key="3">
    <source>
        <dbReference type="ARBA" id="ARBA00022801"/>
    </source>
</evidence>
<dbReference type="InterPro" id="IPR014883">
    <property type="entry name" value="VRR_NUC"/>
</dbReference>
<dbReference type="EC" id="3.1.4.1" evidence="5"/>
<dbReference type="GO" id="GO:0008409">
    <property type="term" value="F:5'-3' exonuclease activity"/>
    <property type="evidence" value="ECO:0007669"/>
    <property type="project" value="TreeGrafter"/>
</dbReference>
<dbReference type="GO" id="GO:0004528">
    <property type="term" value="F:phosphodiesterase I activity"/>
    <property type="evidence" value="ECO:0007669"/>
    <property type="project" value="UniProtKB-EC"/>
</dbReference>
<dbReference type="Pfam" id="PF08774">
    <property type="entry name" value="VRR_NUC"/>
    <property type="match status" value="1"/>
</dbReference>
<dbReference type="AlphaFoldDB" id="A0A1Z5JDF1"/>
<dbReference type="GO" id="GO:0046872">
    <property type="term" value="F:metal ion binding"/>
    <property type="evidence" value="ECO:0007669"/>
    <property type="project" value="UniProtKB-KW"/>
</dbReference>
<proteinExistence type="inferred from homology"/>
<dbReference type="EMBL" id="BDSP01000046">
    <property type="protein sequence ID" value="GAX11912.1"/>
    <property type="molecule type" value="Genomic_DNA"/>
</dbReference>
<evidence type="ECO:0000256" key="6">
    <source>
        <dbReference type="SAM" id="MobiDB-lite"/>
    </source>
</evidence>
<feature type="compositionally biased region" description="Polar residues" evidence="6">
    <location>
        <begin position="352"/>
        <end position="368"/>
    </location>
</feature>
<keyword evidence="1 5" id="KW-0540">Nuclease</keyword>
<gene>
    <name evidence="8" type="ORF">FisN_17Lu180</name>
</gene>
<evidence type="ECO:0000256" key="4">
    <source>
        <dbReference type="ARBA" id="ARBA00022842"/>
    </source>
</evidence>
<organism evidence="8 9">
    <name type="scientific">Fistulifera solaris</name>
    <name type="common">Oleaginous diatom</name>
    <dbReference type="NCBI Taxonomy" id="1519565"/>
    <lineage>
        <taxon>Eukaryota</taxon>
        <taxon>Sar</taxon>
        <taxon>Stramenopiles</taxon>
        <taxon>Ochrophyta</taxon>
        <taxon>Bacillariophyta</taxon>
        <taxon>Bacillariophyceae</taxon>
        <taxon>Bacillariophycidae</taxon>
        <taxon>Naviculales</taxon>
        <taxon>Naviculaceae</taxon>
        <taxon>Fistulifera</taxon>
    </lineage>
</organism>
<evidence type="ECO:0000313" key="8">
    <source>
        <dbReference type="EMBL" id="GAX11912.1"/>
    </source>
</evidence>
<dbReference type="PANTHER" id="PTHR15749:SF4">
    <property type="entry name" value="FANCONI-ASSOCIATED NUCLEASE 1"/>
    <property type="match status" value="1"/>
</dbReference>
<keyword evidence="5" id="KW-0227">DNA damage</keyword>
<feature type="domain" description="VRR-NUC" evidence="7">
    <location>
        <begin position="400"/>
        <end position="434"/>
    </location>
</feature>
<dbReference type="PANTHER" id="PTHR15749">
    <property type="entry name" value="FANCONI-ASSOCIATED NUCLEASE 1"/>
    <property type="match status" value="1"/>
</dbReference>
<comment type="similarity">
    <text evidence="5">Belongs to the FAN1 family.</text>
</comment>
<evidence type="ECO:0000259" key="7">
    <source>
        <dbReference type="Pfam" id="PF08774"/>
    </source>
</evidence>
<dbReference type="InterPro" id="IPR033315">
    <property type="entry name" value="Fan1-like"/>
</dbReference>
<sequence length="454" mass="50915">MCFTKAAIRDASSSSSISFGSIRILAKRLCRPLSESVAHLTPMEASELGLRLDNDDIKASSKKSYRDWSPLTDRSVANAILSDQSNSGRCSFVGHEDGGILSQAASSMNVEDLAMEYYRSGRLPIQSDDAAITGGGFHGWHDEGGRVRALFRILCSKNVLGMNWGESFVMMSSNFDHYTVHLSPYQGAPFDLHVGHGKQTNATSFYSRRKKEIDKFLSRLQMLTCQEVADLVYDEVKTHLNWSLQHTTNDPQLIRDLLQLRTLSALAAGLGGMQLASIFRCLFFDYRYYSGGLPDLLLFRAVYEDSTNLELVELSEWIGEEFSKDRQAAMAEKIGASFLLDRDDEFLGCSKSGDSAGQGIQSTRQGRGNSEKLDLRMPPSQDMLPERLILWHCSRKVKIDCIMVEVKSANDRLDPRQEDWLNILDRHGNARVCKFEKSSKARKTEDNGESKCEE</sequence>
<keyword evidence="5" id="KW-0539">Nucleus</keyword>
<keyword evidence="2 5" id="KW-0479">Metal-binding</keyword>
<evidence type="ECO:0000256" key="2">
    <source>
        <dbReference type="ARBA" id="ARBA00022723"/>
    </source>
</evidence>
<dbReference type="OrthoDB" id="47818at2759"/>
<comment type="function">
    <text evidence="5">Nuclease required for the repair of DNA interstrand cross-links (ICL). Acts as a 5'-3' exonuclease that anchors at a cut end of DNA and cleaves DNA successively at every third nucleotide, allowing to excise an ICL from one strand through flanking incisions.</text>
</comment>
<keyword evidence="5" id="KW-0234">DNA repair</keyword>
<comment type="caution">
    <text evidence="8">The sequence shown here is derived from an EMBL/GenBank/DDBJ whole genome shotgun (WGS) entry which is preliminary data.</text>
</comment>
<dbReference type="GO" id="GO:0017108">
    <property type="term" value="F:5'-flap endonuclease activity"/>
    <property type="evidence" value="ECO:0007669"/>
    <property type="project" value="TreeGrafter"/>
</dbReference>
<comment type="subcellular location">
    <subcellularLocation>
        <location evidence="5">Nucleus</location>
    </subcellularLocation>
</comment>
<evidence type="ECO:0000256" key="5">
    <source>
        <dbReference type="RuleBase" id="RU365033"/>
    </source>
</evidence>
<protein>
    <recommendedName>
        <fullName evidence="5">Fanconi-associated nuclease</fullName>
        <ecNumber evidence="5">3.1.4.1</ecNumber>
    </recommendedName>
</protein>
<evidence type="ECO:0000256" key="1">
    <source>
        <dbReference type="ARBA" id="ARBA00022722"/>
    </source>
</evidence>
<keyword evidence="3 5" id="KW-0378">Hydrolase</keyword>
<feature type="region of interest" description="Disordered" evidence="6">
    <location>
        <begin position="352"/>
        <end position="378"/>
    </location>
</feature>
<dbReference type="GO" id="GO:0005634">
    <property type="term" value="C:nucleus"/>
    <property type="evidence" value="ECO:0007669"/>
    <property type="project" value="UniProtKB-SubCell"/>
</dbReference>
<accession>A0A1Z5JDF1</accession>
<keyword evidence="9" id="KW-1185">Reference proteome</keyword>
<keyword evidence="4 5" id="KW-0460">Magnesium</keyword>
<dbReference type="GO" id="GO:0070336">
    <property type="term" value="F:flap-structured DNA binding"/>
    <property type="evidence" value="ECO:0007669"/>
    <property type="project" value="TreeGrafter"/>
</dbReference>
<dbReference type="GO" id="GO:0036297">
    <property type="term" value="P:interstrand cross-link repair"/>
    <property type="evidence" value="ECO:0007669"/>
    <property type="project" value="InterPro"/>
</dbReference>